<dbReference type="AlphaFoldDB" id="A0A975B975"/>
<proteinExistence type="predicted"/>
<dbReference type="Proteomes" id="UP000663720">
    <property type="component" value="Chromosome"/>
</dbReference>
<keyword evidence="2" id="KW-1185">Reference proteome</keyword>
<accession>A0A975B975</accession>
<reference evidence="1" key="1">
    <citation type="journal article" date="2021" name="Microb. Physiol.">
        <title>Proteogenomic Insights into the Physiology of Marine, Sulfate-Reducing, Filamentous Desulfonema limicola and Desulfonema magnum.</title>
        <authorList>
            <person name="Schnaars V."/>
            <person name="Wohlbrand L."/>
            <person name="Scheve S."/>
            <person name="Hinrichs C."/>
            <person name="Reinhardt R."/>
            <person name="Rabus R."/>
        </authorList>
    </citation>
    <scope>NUCLEOTIDE SEQUENCE</scope>
    <source>
        <strain evidence="1">5ac10</strain>
    </source>
</reference>
<sequence>MGMAHILWIYEDGLRTYNREKTKEAVGESVMSACLESKRKLPVLGAINCINRAASVRTDILLV</sequence>
<dbReference type="KEGG" id="dli:dnl_36520"/>
<name>A0A975B975_9BACT</name>
<gene>
    <name evidence="1" type="ORF">dnl_36520</name>
</gene>
<dbReference type="EMBL" id="CP061799">
    <property type="protein sequence ID" value="QTA81319.1"/>
    <property type="molecule type" value="Genomic_DNA"/>
</dbReference>
<organism evidence="1 2">
    <name type="scientific">Desulfonema limicola</name>
    <dbReference type="NCBI Taxonomy" id="45656"/>
    <lineage>
        <taxon>Bacteria</taxon>
        <taxon>Pseudomonadati</taxon>
        <taxon>Thermodesulfobacteriota</taxon>
        <taxon>Desulfobacteria</taxon>
        <taxon>Desulfobacterales</taxon>
        <taxon>Desulfococcaceae</taxon>
        <taxon>Desulfonema</taxon>
    </lineage>
</organism>
<protein>
    <submittedName>
        <fullName evidence="1">Uncharacterized protein</fullName>
    </submittedName>
</protein>
<evidence type="ECO:0000313" key="2">
    <source>
        <dbReference type="Proteomes" id="UP000663720"/>
    </source>
</evidence>
<evidence type="ECO:0000313" key="1">
    <source>
        <dbReference type="EMBL" id="QTA81319.1"/>
    </source>
</evidence>